<evidence type="ECO:0000256" key="6">
    <source>
        <dbReference type="ARBA" id="ARBA00022692"/>
    </source>
</evidence>
<evidence type="ECO:0000256" key="16">
    <source>
        <dbReference type="ARBA" id="ARBA00047594"/>
    </source>
</evidence>
<keyword evidence="12 17" id="KW-0046">Antibiotic resistance</keyword>
<dbReference type="HAMAP" id="MF_01006">
    <property type="entry name" value="Undec_diphosphatase"/>
    <property type="match status" value="1"/>
</dbReference>
<comment type="catalytic activity">
    <reaction evidence="16 17">
        <text>di-trans,octa-cis-undecaprenyl diphosphate + H2O = di-trans,octa-cis-undecaprenyl phosphate + phosphate + H(+)</text>
        <dbReference type="Rhea" id="RHEA:28094"/>
        <dbReference type="ChEBI" id="CHEBI:15377"/>
        <dbReference type="ChEBI" id="CHEBI:15378"/>
        <dbReference type="ChEBI" id="CHEBI:43474"/>
        <dbReference type="ChEBI" id="CHEBI:58405"/>
        <dbReference type="ChEBI" id="CHEBI:60392"/>
        <dbReference type="EC" id="3.6.1.27"/>
    </reaction>
</comment>
<evidence type="ECO:0000313" key="18">
    <source>
        <dbReference type="EMBL" id="MBS7526404.1"/>
    </source>
</evidence>
<dbReference type="GO" id="GO:0050380">
    <property type="term" value="F:undecaprenyl-diphosphatase activity"/>
    <property type="evidence" value="ECO:0007669"/>
    <property type="project" value="UniProtKB-EC"/>
</dbReference>
<keyword evidence="11 17" id="KW-0472">Membrane</keyword>
<comment type="subcellular location">
    <subcellularLocation>
        <location evidence="1 17">Cell membrane</location>
        <topology evidence="1 17">Multi-pass membrane protein</topology>
    </subcellularLocation>
</comment>
<keyword evidence="9 17" id="KW-0573">Peptidoglycan synthesis</keyword>
<evidence type="ECO:0000313" key="19">
    <source>
        <dbReference type="Proteomes" id="UP000746471"/>
    </source>
</evidence>
<evidence type="ECO:0000256" key="9">
    <source>
        <dbReference type="ARBA" id="ARBA00022984"/>
    </source>
</evidence>
<dbReference type="PANTHER" id="PTHR30622">
    <property type="entry name" value="UNDECAPRENYL-DIPHOSPHATASE"/>
    <property type="match status" value="1"/>
</dbReference>
<feature type="transmembrane region" description="Helical" evidence="17">
    <location>
        <begin position="39"/>
        <end position="59"/>
    </location>
</feature>
<evidence type="ECO:0000256" key="11">
    <source>
        <dbReference type="ARBA" id="ARBA00023136"/>
    </source>
</evidence>
<dbReference type="EC" id="3.6.1.27" evidence="3 17"/>
<evidence type="ECO:0000256" key="2">
    <source>
        <dbReference type="ARBA" id="ARBA00010621"/>
    </source>
</evidence>
<evidence type="ECO:0000256" key="13">
    <source>
        <dbReference type="ARBA" id="ARBA00023316"/>
    </source>
</evidence>
<gene>
    <name evidence="17" type="primary">uppP</name>
    <name evidence="18" type="ORF">KHM83_06920</name>
</gene>
<dbReference type="NCBIfam" id="NF001390">
    <property type="entry name" value="PRK00281.1-4"/>
    <property type="match status" value="1"/>
</dbReference>
<keyword evidence="13 17" id="KW-0961">Cell wall biogenesis/degradation</keyword>
<evidence type="ECO:0000256" key="3">
    <source>
        <dbReference type="ARBA" id="ARBA00012374"/>
    </source>
</evidence>
<dbReference type="NCBIfam" id="TIGR00753">
    <property type="entry name" value="undec_PP_bacA"/>
    <property type="match status" value="1"/>
</dbReference>
<dbReference type="Pfam" id="PF02673">
    <property type="entry name" value="BacA"/>
    <property type="match status" value="1"/>
</dbReference>
<comment type="miscellaneous">
    <text evidence="17">Bacitracin is thought to be involved in the inhibition of peptidoglycan synthesis by sequestering undecaprenyl diphosphate, thereby reducing the pool of lipid carrier available.</text>
</comment>
<evidence type="ECO:0000256" key="15">
    <source>
        <dbReference type="ARBA" id="ARBA00032932"/>
    </source>
</evidence>
<feature type="transmembrane region" description="Helical" evidence="17">
    <location>
        <begin position="104"/>
        <end position="124"/>
    </location>
</feature>
<evidence type="ECO:0000256" key="17">
    <source>
        <dbReference type="HAMAP-Rule" id="MF_01006"/>
    </source>
</evidence>
<feature type="transmembrane region" description="Helical" evidence="17">
    <location>
        <begin position="246"/>
        <end position="262"/>
    </location>
</feature>
<keyword evidence="7 17" id="KW-0378">Hydrolase</keyword>
<evidence type="ECO:0000256" key="4">
    <source>
        <dbReference type="ARBA" id="ARBA00021581"/>
    </source>
</evidence>
<comment type="function">
    <text evidence="17">Catalyzes the dephosphorylation of undecaprenyl diphosphate (UPP). Confers resistance to bacitracin.</text>
</comment>
<reference evidence="18 19" key="1">
    <citation type="submission" date="2021-05" db="EMBL/GenBank/DDBJ databases">
        <title>Fusibacter ferrireducens sp. nov., an anaerobic, sulfur- and Fe-reducing bacterium isolated from the mangrove sediment.</title>
        <authorList>
            <person name="Qiu D."/>
        </authorList>
    </citation>
    <scope>NUCLEOTIDE SEQUENCE [LARGE SCALE GENOMIC DNA]</scope>
    <source>
        <strain evidence="18 19">DSM 12116</strain>
    </source>
</reference>
<feature type="transmembrane region" description="Helical" evidence="17">
    <location>
        <begin position="79"/>
        <end position="98"/>
    </location>
</feature>
<dbReference type="InterPro" id="IPR003824">
    <property type="entry name" value="UppP"/>
</dbReference>
<keyword evidence="8 17" id="KW-0133">Cell shape</keyword>
<sequence length="263" mass="29273">MILLAVILGVIEGLTEFIPVSSTGHLIIANNWLHFDGDFANLFAIVIQSGAIVAAMIYFREKIIPPLRHPERLKTYILLWLKVAIAIMPAVLLALTMEDIIDEVLFKPVVVAFALIIGAVLLIVSETHQKQVHTVTDKAITFKQALIVGVFQCLAIVFPGMSRSASTIIGGMWVGFDRKLSTEFSFLLAIPALCGASIYKLLKFEGDIAPTEWQMLGVGTLVSFVVAYFVIAFFMNYIRKHDMKLFAYYRIVLGIIVLAMFYL</sequence>
<feature type="transmembrane region" description="Helical" evidence="17">
    <location>
        <begin position="145"/>
        <end position="164"/>
    </location>
</feature>
<evidence type="ECO:0000256" key="12">
    <source>
        <dbReference type="ARBA" id="ARBA00023251"/>
    </source>
</evidence>
<dbReference type="Proteomes" id="UP000746471">
    <property type="component" value="Unassembled WGS sequence"/>
</dbReference>
<keyword evidence="5 17" id="KW-1003">Cell membrane</keyword>
<evidence type="ECO:0000256" key="5">
    <source>
        <dbReference type="ARBA" id="ARBA00022475"/>
    </source>
</evidence>
<name>A0ABS5PMJ3_9FIRM</name>
<keyword evidence="19" id="KW-1185">Reference proteome</keyword>
<accession>A0ABS5PMJ3</accession>
<dbReference type="PANTHER" id="PTHR30622:SF3">
    <property type="entry name" value="UNDECAPRENYL-DIPHOSPHATASE"/>
    <property type="match status" value="1"/>
</dbReference>
<comment type="caution">
    <text evidence="18">The sequence shown here is derived from an EMBL/GenBank/DDBJ whole genome shotgun (WGS) entry which is preliminary data.</text>
</comment>
<protein>
    <recommendedName>
        <fullName evidence="4 17">Undecaprenyl-diphosphatase</fullName>
        <ecNumber evidence="3 17">3.6.1.27</ecNumber>
    </recommendedName>
    <alternativeName>
        <fullName evidence="15 17">Bacitracin resistance protein</fullName>
    </alternativeName>
    <alternativeName>
        <fullName evidence="14 17">Undecaprenyl pyrophosphate phosphatase</fullName>
    </alternativeName>
</protein>
<dbReference type="EMBL" id="JAHBCL010000010">
    <property type="protein sequence ID" value="MBS7526404.1"/>
    <property type="molecule type" value="Genomic_DNA"/>
</dbReference>
<keyword evidence="10 17" id="KW-1133">Transmembrane helix</keyword>
<comment type="similarity">
    <text evidence="2 17">Belongs to the UppP family.</text>
</comment>
<organism evidence="18 19">
    <name type="scientific">Fusibacter paucivorans</name>
    <dbReference type="NCBI Taxonomy" id="76009"/>
    <lineage>
        <taxon>Bacteria</taxon>
        <taxon>Bacillati</taxon>
        <taxon>Bacillota</taxon>
        <taxon>Clostridia</taxon>
        <taxon>Eubacteriales</taxon>
        <taxon>Eubacteriales Family XII. Incertae Sedis</taxon>
        <taxon>Fusibacter</taxon>
    </lineage>
</organism>
<evidence type="ECO:0000256" key="7">
    <source>
        <dbReference type="ARBA" id="ARBA00022801"/>
    </source>
</evidence>
<evidence type="ECO:0000256" key="10">
    <source>
        <dbReference type="ARBA" id="ARBA00022989"/>
    </source>
</evidence>
<evidence type="ECO:0000256" key="1">
    <source>
        <dbReference type="ARBA" id="ARBA00004651"/>
    </source>
</evidence>
<keyword evidence="6 17" id="KW-0812">Transmembrane</keyword>
<feature type="transmembrane region" description="Helical" evidence="17">
    <location>
        <begin position="214"/>
        <end position="234"/>
    </location>
</feature>
<proteinExistence type="inferred from homology"/>
<evidence type="ECO:0000256" key="8">
    <source>
        <dbReference type="ARBA" id="ARBA00022960"/>
    </source>
</evidence>
<evidence type="ECO:0000256" key="14">
    <source>
        <dbReference type="ARBA" id="ARBA00032707"/>
    </source>
</evidence>
<dbReference type="NCBIfam" id="NF001389">
    <property type="entry name" value="PRK00281.1-2"/>
    <property type="match status" value="1"/>
</dbReference>